<dbReference type="GO" id="GO:0000105">
    <property type="term" value="P:L-histidine biosynthetic process"/>
    <property type="evidence" value="ECO:0007669"/>
    <property type="project" value="UniProtKB-UniRule"/>
</dbReference>
<protein>
    <recommendedName>
        <fullName evidence="9">Histidinol-phosphate aminotransferase</fullName>
        <ecNumber evidence="9">2.6.1.9</ecNumber>
    </recommendedName>
    <alternativeName>
        <fullName evidence="9">Imidazole acetol-phosphate transaminase</fullName>
    </alternativeName>
</protein>
<dbReference type="NCBIfam" id="TIGR01141">
    <property type="entry name" value="hisC"/>
    <property type="match status" value="1"/>
</dbReference>
<evidence type="ECO:0000313" key="11">
    <source>
        <dbReference type="EMBL" id="MCB8873875.1"/>
    </source>
</evidence>
<dbReference type="Proteomes" id="UP000708298">
    <property type="component" value="Unassembled WGS sequence"/>
</dbReference>
<reference evidence="11" key="1">
    <citation type="journal article" date="2021" name="Microorganisms">
        <title>Acidisoma silvae sp. nov. and Acidisomacellulosilytica sp. nov., Two Acidophilic Bacteria Isolated from Decaying Wood, Hydrolyzing Cellulose and Producing Poly-3-hydroxybutyrate.</title>
        <authorList>
            <person name="Mieszkin S."/>
            <person name="Pouder E."/>
            <person name="Uroz S."/>
            <person name="Simon-Colin C."/>
            <person name="Alain K."/>
        </authorList>
    </citation>
    <scope>NUCLEOTIDE SEQUENCE</scope>
    <source>
        <strain evidence="11">HW T2.11</strain>
    </source>
</reference>
<keyword evidence="9" id="KW-0028">Amino-acid biosynthesis</keyword>
<dbReference type="HAMAP" id="MF_01023">
    <property type="entry name" value="HisC_aminotrans_2"/>
    <property type="match status" value="1"/>
</dbReference>
<keyword evidence="12" id="KW-1185">Reference proteome</keyword>
<comment type="catalytic activity">
    <reaction evidence="8 9">
        <text>L-histidinol phosphate + 2-oxoglutarate = 3-(imidazol-4-yl)-2-oxopropyl phosphate + L-glutamate</text>
        <dbReference type="Rhea" id="RHEA:23744"/>
        <dbReference type="ChEBI" id="CHEBI:16810"/>
        <dbReference type="ChEBI" id="CHEBI:29985"/>
        <dbReference type="ChEBI" id="CHEBI:57766"/>
        <dbReference type="ChEBI" id="CHEBI:57980"/>
        <dbReference type="EC" id="2.6.1.9"/>
    </reaction>
</comment>
<dbReference type="GO" id="GO:0030170">
    <property type="term" value="F:pyridoxal phosphate binding"/>
    <property type="evidence" value="ECO:0007669"/>
    <property type="project" value="InterPro"/>
</dbReference>
<dbReference type="InterPro" id="IPR015424">
    <property type="entry name" value="PyrdxlP-dep_Trfase"/>
</dbReference>
<keyword evidence="9" id="KW-0368">Histidine biosynthesis</keyword>
<name>A0A963YPI4_9PROT</name>
<comment type="pathway">
    <text evidence="2 9">Amino-acid biosynthesis; L-histidine biosynthesis; L-histidine from 5-phospho-alpha-D-ribose 1-diphosphate: step 7/9.</text>
</comment>
<proteinExistence type="inferred from homology"/>
<dbReference type="EMBL" id="JAESVB010000001">
    <property type="protein sequence ID" value="MCB8873875.1"/>
    <property type="molecule type" value="Genomic_DNA"/>
</dbReference>
<evidence type="ECO:0000256" key="2">
    <source>
        <dbReference type="ARBA" id="ARBA00005011"/>
    </source>
</evidence>
<dbReference type="Pfam" id="PF00155">
    <property type="entry name" value="Aminotran_1_2"/>
    <property type="match status" value="1"/>
</dbReference>
<dbReference type="InterPro" id="IPR004839">
    <property type="entry name" value="Aminotransferase_I/II_large"/>
</dbReference>
<comment type="subunit">
    <text evidence="4 9">Homodimer.</text>
</comment>
<feature type="modified residue" description="N6-(pyridoxal phosphate)lysine" evidence="9">
    <location>
        <position position="223"/>
    </location>
</feature>
<evidence type="ECO:0000313" key="12">
    <source>
        <dbReference type="Proteomes" id="UP000708298"/>
    </source>
</evidence>
<dbReference type="PANTHER" id="PTHR43643">
    <property type="entry name" value="HISTIDINOL-PHOSPHATE AMINOTRANSFERASE 2"/>
    <property type="match status" value="1"/>
</dbReference>
<dbReference type="InterPro" id="IPR015422">
    <property type="entry name" value="PyrdxlP-dep_Trfase_small"/>
</dbReference>
<evidence type="ECO:0000256" key="9">
    <source>
        <dbReference type="HAMAP-Rule" id="MF_01023"/>
    </source>
</evidence>
<dbReference type="GO" id="GO:0004400">
    <property type="term" value="F:histidinol-phosphate transaminase activity"/>
    <property type="evidence" value="ECO:0007669"/>
    <property type="project" value="UniProtKB-UniRule"/>
</dbReference>
<keyword evidence="5 9" id="KW-0032">Aminotransferase</keyword>
<dbReference type="InterPro" id="IPR015421">
    <property type="entry name" value="PyrdxlP-dep_Trfase_major"/>
</dbReference>
<dbReference type="Gene3D" id="3.40.640.10">
    <property type="entry name" value="Type I PLP-dependent aspartate aminotransferase-like (Major domain)"/>
    <property type="match status" value="1"/>
</dbReference>
<dbReference type="InterPro" id="IPR050106">
    <property type="entry name" value="HistidinolP_aminotransfase"/>
</dbReference>
<evidence type="ECO:0000256" key="3">
    <source>
        <dbReference type="ARBA" id="ARBA00007970"/>
    </source>
</evidence>
<dbReference type="PANTHER" id="PTHR43643:SF3">
    <property type="entry name" value="HISTIDINOL-PHOSPHATE AMINOTRANSFERASE"/>
    <property type="match status" value="1"/>
</dbReference>
<evidence type="ECO:0000256" key="8">
    <source>
        <dbReference type="ARBA" id="ARBA00047481"/>
    </source>
</evidence>
<reference evidence="11" key="2">
    <citation type="submission" date="2021-01" db="EMBL/GenBank/DDBJ databases">
        <authorList>
            <person name="Mieszkin S."/>
            <person name="Pouder E."/>
            <person name="Alain K."/>
        </authorList>
    </citation>
    <scope>NUCLEOTIDE SEQUENCE</scope>
    <source>
        <strain evidence="11">HW T2.11</strain>
    </source>
</reference>
<dbReference type="Gene3D" id="3.90.1150.10">
    <property type="entry name" value="Aspartate Aminotransferase, domain 1"/>
    <property type="match status" value="1"/>
</dbReference>
<sequence length="373" mass="39304">MTEKTRPTPRPEIMAIAPYVGGASTIAGVSRVIKLSSNEGAFGPPPAAQKAIHDGAEKMARYPDGSVQGLREAIGGHFGLDPARIVCGNGSDEVLSMLIQAYGGPGTEILMSQYGFSIYEIFGTLAGSTVRKAPETDMTADIDSLLAAVTDKTTLVFLANPNNPTGTLVPMAELQRLRDGLPPHVLLVIDAAYAEYVDRPDYDGGLSLVDAGENTVMSRTFSKIWGLGGARLGWLYGPAAIIDVMNRLRPPFNINATASAAGIAALSEPGWAAMSRDHNTRARARVAAALTEAGIRVWPSEGNFVLADFGTDDQARAADAALKAEGIIARMLVPYSLAHCLRITIGTDEECQLVTDCLAGFMARANTPATADA</sequence>
<evidence type="ECO:0000256" key="6">
    <source>
        <dbReference type="ARBA" id="ARBA00022679"/>
    </source>
</evidence>
<feature type="domain" description="Aminotransferase class I/classII large" evidence="10">
    <location>
        <begin position="31"/>
        <end position="352"/>
    </location>
</feature>
<dbReference type="CDD" id="cd00609">
    <property type="entry name" value="AAT_like"/>
    <property type="match status" value="1"/>
</dbReference>
<dbReference type="EC" id="2.6.1.9" evidence="9"/>
<dbReference type="SUPFAM" id="SSF53383">
    <property type="entry name" value="PLP-dependent transferases"/>
    <property type="match status" value="1"/>
</dbReference>
<dbReference type="RefSeq" id="WP_227319544.1">
    <property type="nucleotide sequence ID" value="NZ_JAESVB010000001.1"/>
</dbReference>
<keyword evidence="6 9" id="KW-0808">Transferase</keyword>
<comment type="cofactor">
    <cofactor evidence="1 9">
        <name>pyridoxal 5'-phosphate</name>
        <dbReference type="ChEBI" id="CHEBI:597326"/>
    </cofactor>
</comment>
<comment type="caution">
    <text evidence="11">The sequence shown here is derived from an EMBL/GenBank/DDBJ whole genome shotgun (WGS) entry which is preliminary data.</text>
</comment>
<evidence type="ECO:0000256" key="4">
    <source>
        <dbReference type="ARBA" id="ARBA00011738"/>
    </source>
</evidence>
<dbReference type="InterPro" id="IPR005861">
    <property type="entry name" value="HisP_aminotrans"/>
</dbReference>
<dbReference type="AlphaFoldDB" id="A0A963YPI4"/>
<evidence type="ECO:0000259" key="10">
    <source>
        <dbReference type="Pfam" id="PF00155"/>
    </source>
</evidence>
<evidence type="ECO:0000256" key="1">
    <source>
        <dbReference type="ARBA" id="ARBA00001933"/>
    </source>
</evidence>
<keyword evidence="7 9" id="KW-0663">Pyridoxal phosphate</keyword>
<evidence type="ECO:0000256" key="5">
    <source>
        <dbReference type="ARBA" id="ARBA00022576"/>
    </source>
</evidence>
<accession>A0A963YPI4</accession>
<evidence type="ECO:0000256" key="7">
    <source>
        <dbReference type="ARBA" id="ARBA00022898"/>
    </source>
</evidence>
<organism evidence="11 12">
    <name type="scientific">Acidisoma silvae</name>
    <dbReference type="NCBI Taxonomy" id="2802396"/>
    <lineage>
        <taxon>Bacteria</taxon>
        <taxon>Pseudomonadati</taxon>
        <taxon>Pseudomonadota</taxon>
        <taxon>Alphaproteobacteria</taxon>
        <taxon>Acetobacterales</taxon>
        <taxon>Acidocellaceae</taxon>
        <taxon>Acidisoma</taxon>
    </lineage>
</organism>
<comment type="similarity">
    <text evidence="3 9">Belongs to the class-II pyridoxal-phosphate-dependent aminotransferase family. Histidinol-phosphate aminotransferase subfamily.</text>
</comment>
<gene>
    <name evidence="9" type="primary">hisC</name>
    <name evidence="11" type="ORF">ASILVAE211_01680</name>
</gene>